<dbReference type="InterPro" id="IPR014030">
    <property type="entry name" value="Ketoacyl_synth_N"/>
</dbReference>
<dbReference type="PROSITE" id="PS00606">
    <property type="entry name" value="KS3_1"/>
    <property type="match status" value="1"/>
</dbReference>
<gene>
    <name evidence="6" type="ORF">CWB98_11585</name>
</gene>
<dbReference type="PROSITE" id="PS52004">
    <property type="entry name" value="KS3_2"/>
    <property type="match status" value="1"/>
</dbReference>
<dbReference type="UniPathway" id="UPA00094"/>
<dbReference type="InterPro" id="IPR016039">
    <property type="entry name" value="Thiolase-like"/>
</dbReference>
<dbReference type="GO" id="GO:0004315">
    <property type="term" value="F:3-oxoacyl-[acyl-carrier-protein] synthase activity"/>
    <property type="evidence" value="ECO:0007669"/>
    <property type="project" value="InterPro"/>
</dbReference>
<dbReference type="EMBL" id="PNCJ01000015">
    <property type="protein sequence ID" value="TMP37362.1"/>
    <property type="molecule type" value="Genomic_DNA"/>
</dbReference>
<dbReference type="Proteomes" id="UP000306719">
    <property type="component" value="Unassembled WGS sequence"/>
</dbReference>
<dbReference type="GO" id="GO:0006633">
    <property type="term" value="P:fatty acid biosynthetic process"/>
    <property type="evidence" value="ECO:0007669"/>
    <property type="project" value="UniProtKB-UniPathway"/>
</dbReference>
<protein>
    <recommendedName>
        <fullName evidence="5">Ketosynthase family 3 (KS3) domain-containing protein</fullName>
    </recommendedName>
</protein>
<sequence>MQSNNHNDNAMAVITGYGLESAIGNNQTLFASMAAGHSGVRAQADFAQLQLESHHAALLNEFRTSHKARSDQFDFATLFAISAVEQALADAGLSLEQLADKRVALCFGNANSGTDILLEGMAQQDNEKIKQYPAYRQAANVHSHFNLNGPLFCFTSACTASSSAISFGRELLRDNKADIVLAGGSDSLARLVYAGFHSLRSVSAGVCSPYGVDTGLSLGEGAGFVVMETAEAAQQRAANILAQLRGSGSSLDAYHATAPEPEGRGVSRSLSMALADAGVSGTQINYVNSHGTGTPANDGAELQGIRRALNGEQPMTAKVSSSKSYFGHALGAAGALELISVLAAQRHGYLPATLGVNDVREDCQGYALIRERLAEHQVDWFASTNSAFGGHNTSLVLASGEVVLTPKKPAPHQRVFIAAHARIDSQIRTAADKTAISAKLDEAGFSLKAHFPALYRRRMSCLSQYAIGAAEFALAASGLERETNDPTRCGGYFATALGCSEVQERNYDDLAKLGANNIKSTLFTDTVLNASLGSLAIAHSIRGTAANFSDCGNEGLQALWQAFYDLRADRVERALVVAGEDSSNSSKQIWQAQAVDAADTQQANAAALVMVNESGLATNTQPLAEVVTCFTISTAQGKQLPEMVSLEEVDHVVVAATRQHELQHAQHLLSELCPQAQSVTPLVDNHLCIASQGLKALIQGLDEMSSQTSEAPLCRVLVVSVNAEQIMHGCVLHSVASAPRS</sequence>
<evidence type="ECO:0000256" key="3">
    <source>
        <dbReference type="ARBA" id="ARBA00022679"/>
    </source>
</evidence>
<dbReference type="SUPFAM" id="SSF53901">
    <property type="entry name" value="Thiolase-like"/>
    <property type="match status" value="3"/>
</dbReference>
<keyword evidence="3 4" id="KW-0808">Transferase</keyword>
<evidence type="ECO:0000313" key="7">
    <source>
        <dbReference type="Proteomes" id="UP000306719"/>
    </source>
</evidence>
<dbReference type="Gene3D" id="3.40.47.10">
    <property type="match status" value="2"/>
</dbReference>
<evidence type="ECO:0000256" key="1">
    <source>
        <dbReference type="ARBA" id="ARBA00005194"/>
    </source>
</evidence>
<dbReference type="Pfam" id="PF00109">
    <property type="entry name" value="ketoacyl-synt"/>
    <property type="match status" value="1"/>
</dbReference>
<name>A0A5S3WZK8_9GAMM</name>
<dbReference type="AlphaFoldDB" id="A0A5S3WZK8"/>
<organism evidence="6 7">
    <name type="scientific">Pseudoalteromonas rubra</name>
    <dbReference type="NCBI Taxonomy" id="43658"/>
    <lineage>
        <taxon>Bacteria</taxon>
        <taxon>Pseudomonadati</taxon>
        <taxon>Pseudomonadota</taxon>
        <taxon>Gammaproteobacteria</taxon>
        <taxon>Alteromonadales</taxon>
        <taxon>Pseudoalteromonadaceae</taxon>
        <taxon>Pseudoalteromonas</taxon>
    </lineage>
</organism>
<feature type="domain" description="Ketosynthase family 3 (KS3)" evidence="5">
    <location>
        <begin position="1"/>
        <end position="399"/>
    </location>
</feature>
<dbReference type="CDD" id="cd00834">
    <property type="entry name" value="KAS_I_II"/>
    <property type="match status" value="1"/>
</dbReference>
<comment type="similarity">
    <text evidence="2 4">Belongs to the thiolase-like superfamily. Beta-ketoacyl-ACP synthases family.</text>
</comment>
<dbReference type="OrthoDB" id="9808669at2"/>
<comment type="pathway">
    <text evidence="1">Lipid metabolism; fatty acid biosynthesis.</text>
</comment>
<proteinExistence type="inferred from homology"/>
<dbReference type="PANTHER" id="PTHR11712">
    <property type="entry name" value="POLYKETIDE SYNTHASE-RELATED"/>
    <property type="match status" value="1"/>
</dbReference>
<reference evidence="7" key="2">
    <citation type="submission" date="2019-06" db="EMBL/GenBank/DDBJ databases">
        <title>Co-occurence of chitin degradation, pigmentation and bioactivity in marine Pseudoalteromonas.</title>
        <authorList>
            <person name="Sonnenschein E.C."/>
            <person name="Bech P.K."/>
        </authorList>
    </citation>
    <scope>NUCLEOTIDE SEQUENCE [LARGE SCALE GENOMIC DNA]</scope>
    <source>
        <strain evidence="7">S2599</strain>
    </source>
</reference>
<dbReference type="InterPro" id="IPR020841">
    <property type="entry name" value="PKS_Beta-ketoAc_synthase_dom"/>
</dbReference>
<evidence type="ECO:0000313" key="6">
    <source>
        <dbReference type="EMBL" id="TMP37362.1"/>
    </source>
</evidence>
<accession>A0A5S3WZK8</accession>
<dbReference type="Pfam" id="PF02801">
    <property type="entry name" value="Ketoacyl-synt_C"/>
    <property type="match status" value="1"/>
</dbReference>
<dbReference type="InterPro" id="IPR018201">
    <property type="entry name" value="Ketoacyl_synth_AS"/>
</dbReference>
<comment type="caution">
    <text evidence="6">The sequence shown here is derived from an EMBL/GenBank/DDBJ whole genome shotgun (WGS) entry which is preliminary data.</text>
</comment>
<evidence type="ECO:0000259" key="5">
    <source>
        <dbReference type="PROSITE" id="PS52004"/>
    </source>
</evidence>
<evidence type="ECO:0000256" key="4">
    <source>
        <dbReference type="RuleBase" id="RU003694"/>
    </source>
</evidence>
<evidence type="ECO:0000256" key="2">
    <source>
        <dbReference type="ARBA" id="ARBA00008467"/>
    </source>
</evidence>
<dbReference type="PANTHER" id="PTHR11712:SF336">
    <property type="entry name" value="3-OXOACYL-[ACYL-CARRIER-PROTEIN] SYNTHASE, MITOCHONDRIAL"/>
    <property type="match status" value="1"/>
</dbReference>
<dbReference type="RefSeq" id="WP_138545002.1">
    <property type="nucleotide sequence ID" value="NZ_PNCJ01000015.1"/>
</dbReference>
<dbReference type="InterPro" id="IPR014031">
    <property type="entry name" value="Ketoacyl_synth_C"/>
</dbReference>
<reference evidence="6 7" key="1">
    <citation type="submission" date="2018-01" db="EMBL/GenBank/DDBJ databases">
        <authorList>
            <person name="Paulsen S."/>
            <person name="Gram L.K."/>
        </authorList>
    </citation>
    <scope>NUCLEOTIDE SEQUENCE [LARGE SCALE GENOMIC DNA]</scope>
    <source>
        <strain evidence="6 7">S2599</strain>
    </source>
</reference>
<dbReference type="SMART" id="SM00825">
    <property type="entry name" value="PKS_KS"/>
    <property type="match status" value="1"/>
</dbReference>
<dbReference type="InterPro" id="IPR000794">
    <property type="entry name" value="Beta-ketoacyl_synthase"/>
</dbReference>